<dbReference type="GO" id="GO:0016811">
    <property type="term" value="F:hydrolase activity, acting on carbon-nitrogen (but not peptide) bonds, in linear amides"/>
    <property type="evidence" value="ECO:0007669"/>
    <property type="project" value="UniProtKB-ARBA"/>
</dbReference>
<comment type="catalytic activity">
    <reaction evidence="1">
        <text>Cleavage of a beta-linked Asp residue from the N-terminus of a polypeptide.</text>
        <dbReference type="EC" id="3.4.19.5"/>
    </reaction>
</comment>
<evidence type="ECO:0000313" key="10">
    <source>
        <dbReference type="Proteomes" id="UP001431209"/>
    </source>
</evidence>
<feature type="site" description="Cleavage; by autolysis" evidence="8">
    <location>
        <begin position="202"/>
        <end position="203"/>
    </location>
</feature>
<dbReference type="EMBL" id="JAOPGA020001336">
    <property type="protein sequence ID" value="KAL0487381.1"/>
    <property type="molecule type" value="Genomic_DNA"/>
</dbReference>
<dbReference type="CDD" id="cd04701">
    <property type="entry name" value="Asparaginase_2"/>
    <property type="match status" value="1"/>
</dbReference>
<feature type="active site" description="Nucleophile" evidence="6">
    <location>
        <position position="203"/>
    </location>
</feature>
<dbReference type="Gene3D" id="3.60.20.30">
    <property type="entry name" value="(Glycosyl)asparaginase"/>
    <property type="match status" value="1"/>
</dbReference>
<feature type="binding site" evidence="7">
    <location>
        <begin position="231"/>
        <end position="234"/>
    </location>
    <ligand>
        <name>substrate</name>
    </ligand>
</feature>
<keyword evidence="5" id="KW-0068">Autocatalytic cleavage</keyword>
<dbReference type="InterPro" id="IPR029055">
    <property type="entry name" value="Ntn_hydrolases_N"/>
</dbReference>
<dbReference type="Pfam" id="PF01112">
    <property type="entry name" value="Asparaginase_2"/>
    <property type="match status" value="1"/>
</dbReference>
<keyword evidence="10" id="KW-1185">Reference proteome</keyword>
<accession>A0AAW2ZE01</accession>
<sequence>MESNTHKFAIALHGGAGTIPKDESPTLIRQYEESLANYLNIGVEILKSGGTSLDAVQAVVVALEDDPLFNAGKGAVFNHNGHHELEASIMNGSDLKCGATSGLKHIKNPVILARKILEDCPHCWLASEGAEEFARGKKLEFVDQSYYFTETRFKQLQEALKDNTIRQDHSYIPKVMTPNELSNQEEIKLFKHMFEIKKNKMGTVGCVAIDSDGNLAAATSTGGRTNKMAGRVGDTPTIGAGTYANNKTCAVSGTGWGEKFMNILVAHDIHCLMDYKEMTLQDAADLVVMKKLDPGDGGVVAVSHDYEIAMPFNCPGMFRAAADHKGLNIVKIWE</sequence>
<name>A0AAW2ZE01_9EUKA</name>
<reference evidence="9 10" key="1">
    <citation type="submission" date="2024-03" db="EMBL/GenBank/DDBJ databases">
        <title>The Acrasis kona genome and developmental transcriptomes reveal deep origins of eukaryotic multicellular pathways.</title>
        <authorList>
            <person name="Sheikh S."/>
            <person name="Fu C.-J."/>
            <person name="Brown M.W."/>
            <person name="Baldauf S.L."/>
        </authorList>
    </citation>
    <scope>NUCLEOTIDE SEQUENCE [LARGE SCALE GENOMIC DNA]</scope>
    <source>
        <strain evidence="9 10">ATCC MYA-3509</strain>
    </source>
</reference>
<dbReference type="AlphaFoldDB" id="A0AAW2ZE01"/>
<dbReference type="FunFam" id="3.60.20.30:FF:000001">
    <property type="entry name" value="Isoaspartyl peptidase/L-asparaginase"/>
    <property type="match status" value="1"/>
</dbReference>
<evidence type="ECO:0000313" key="9">
    <source>
        <dbReference type="EMBL" id="KAL0487381.1"/>
    </source>
</evidence>
<evidence type="ECO:0000256" key="3">
    <source>
        <dbReference type="ARBA" id="ARBA00022670"/>
    </source>
</evidence>
<gene>
    <name evidence="9" type="ORF">AKO1_000795</name>
</gene>
<dbReference type="SUPFAM" id="SSF56235">
    <property type="entry name" value="N-terminal nucleophile aminohydrolases (Ntn hydrolases)"/>
    <property type="match status" value="1"/>
</dbReference>
<dbReference type="GO" id="GO:0006508">
    <property type="term" value="P:proteolysis"/>
    <property type="evidence" value="ECO:0007669"/>
    <property type="project" value="UniProtKB-KW"/>
</dbReference>
<feature type="binding site" evidence="7">
    <location>
        <begin position="254"/>
        <end position="257"/>
    </location>
    <ligand>
        <name>substrate</name>
    </ligand>
</feature>
<evidence type="ECO:0000256" key="7">
    <source>
        <dbReference type="PIRSR" id="PIRSR600246-2"/>
    </source>
</evidence>
<evidence type="ECO:0000256" key="4">
    <source>
        <dbReference type="ARBA" id="ARBA00022801"/>
    </source>
</evidence>
<dbReference type="GO" id="GO:0008798">
    <property type="term" value="F:beta-aspartyl-peptidase activity"/>
    <property type="evidence" value="ECO:0007669"/>
    <property type="project" value="UniProtKB-EC"/>
</dbReference>
<protein>
    <recommendedName>
        <fullName evidence="2">beta-aspartyl-peptidase</fullName>
        <ecNumber evidence="2">3.4.19.5</ecNumber>
    </recommendedName>
</protein>
<evidence type="ECO:0000256" key="1">
    <source>
        <dbReference type="ARBA" id="ARBA00000306"/>
    </source>
</evidence>
<organism evidence="9 10">
    <name type="scientific">Acrasis kona</name>
    <dbReference type="NCBI Taxonomy" id="1008807"/>
    <lineage>
        <taxon>Eukaryota</taxon>
        <taxon>Discoba</taxon>
        <taxon>Heterolobosea</taxon>
        <taxon>Tetramitia</taxon>
        <taxon>Eutetramitia</taxon>
        <taxon>Acrasidae</taxon>
        <taxon>Acrasis</taxon>
    </lineage>
</organism>
<evidence type="ECO:0000256" key="2">
    <source>
        <dbReference type="ARBA" id="ARBA00012879"/>
    </source>
</evidence>
<dbReference type="Proteomes" id="UP001431209">
    <property type="component" value="Unassembled WGS sequence"/>
</dbReference>
<keyword evidence="4" id="KW-0378">Hydrolase</keyword>
<evidence type="ECO:0000256" key="6">
    <source>
        <dbReference type="PIRSR" id="PIRSR600246-1"/>
    </source>
</evidence>
<dbReference type="PANTHER" id="PTHR10188:SF6">
    <property type="entry name" value="N(4)-(BETA-N-ACETYLGLUCOSAMINYL)-L-ASPARAGINASE"/>
    <property type="match status" value="1"/>
</dbReference>
<dbReference type="EC" id="3.4.19.5" evidence="2"/>
<dbReference type="PANTHER" id="PTHR10188">
    <property type="entry name" value="L-ASPARAGINASE"/>
    <property type="match status" value="1"/>
</dbReference>
<dbReference type="InterPro" id="IPR000246">
    <property type="entry name" value="Peptidase_T2"/>
</dbReference>
<comment type="caution">
    <text evidence="9">The sequence shown here is derived from an EMBL/GenBank/DDBJ whole genome shotgun (WGS) entry which is preliminary data.</text>
</comment>
<keyword evidence="3" id="KW-0645">Protease</keyword>
<evidence type="ECO:0000256" key="5">
    <source>
        <dbReference type="ARBA" id="ARBA00022813"/>
    </source>
</evidence>
<evidence type="ECO:0000256" key="8">
    <source>
        <dbReference type="PIRSR" id="PIRSR600246-3"/>
    </source>
</evidence>
<proteinExistence type="predicted"/>